<evidence type="ECO:0000256" key="2">
    <source>
        <dbReference type="ARBA" id="ARBA00005752"/>
    </source>
</evidence>
<evidence type="ECO:0000256" key="10">
    <source>
        <dbReference type="PIRSR" id="PIRSR001589-2"/>
    </source>
</evidence>
<dbReference type="GO" id="GO:0006529">
    <property type="term" value="P:asparagine biosynthetic process"/>
    <property type="evidence" value="ECO:0007669"/>
    <property type="project" value="UniProtKB-KW"/>
</dbReference>
<evidence type="ECO:0000256" key="6">
    <source>
        <dbReference type="ARBA" id="ARBA00022888"/>
    </source>
</evidence>
<dbReference type="CDD" id="cd00712">
    <property type="entry name" value="AsnB"/>
    <property type="match status" value="1"/>
</dbReference>
<keyword evidence="5 10" id="KW-0067">ATP-binding</keyword>
<evidence type="ECO:0000256" key="7">
    <source>
        <dbReference type="ARBA" id="ARBA00022962"/>
    </source>
</evidence>
<evidence type="ECO:0000256" key="11">
    <source>
        <dbReference type="PIRSR" id="PIRSR001589-3"/>
    </source>
</evidence>
<dbReference type="GO" id="GO:0005829">
    <property type="term" value="C:cytosol"/>
    <property type="evidence" value="ECO:0007669"/>
    <property type="project" value="TreeGrafter"/>
</dbReference>
<dbReference type="Proteomes" id="UP000190080">
    <property type="component" value="Unassembled WGS sequence"/>
</dbReference>
<keyword evidence="13" id="KW-0436">Ligase</keyword>
<keyword evidence="14" id="KW-1185">Reference proteome</keyword>
<evidence type="ECO:0000256" key="5">
    <source>
        <dbReference type="ARBA" id="ARBA00022840"/>
    </source>
</evidence>
<dbReference type="InterPro" id="IPR051786">
    <property type="entry name" value="ASN_synthetase/amidase"/>
</dbReference>
<feature type="binding site" evidence="10">
    <location>
        <position position="102"/>
    </location>
    <ligand>
        <name>L-glutamine</name>
        <dbReference type="ChEBI" id="CHEBI:58359"/>
    </ligand>
</feature>
<dbReference type="Pfam" id="PF00733">
    <property type="entry name" value="Asn_synthase"/>
    <property type="match status" value="1"/>
</dbReference>
<evidence type="ECO:0000259" key="12">
    <source>
        <dbReference type="PROSITE" id="PS51278"/>
    </source>
</evidence>
<dbReference type="InterPro" id="IPR014729">
    <property type="entry name" value="Rossmann-like_a/b/a_fold"/>
</dbReference>
<keyword evidence="7 9" id="KW-0315">Glutamine amidotransferase</keyword>
<feature type="site" description="Important for beta-aspartyl-AMP intermediate formation" evidence="11">
    <location>
        <position position="378"/>
    </location>
</feature>
<reference evidence="13 14" key="1">
    <citation type="submission" date="2017-03" db="EMBL/GenBank/DDBJ databases">
        <title>Genome sequence of Clostridium oryzae DSM 28571.</title>
        <authorList>
            <person name="Poehlein A."/>
            <person name="Daniel R."/>
        </authorList>
    </citation>
    <scope>NUCLEOTIDE SEQUENCE [LARGE SCALE GENOMIC DNA]</scope>
    <source>
        <strain evidence="13 14">DSM 28571</strain>
    </source>
</reference>
<evidence type="ECO:0000256" key="9">
    <source>
        <dbReference type="PIRSR" id="PIRSR001589-1"/>
    </source>
</evidence>
<dbReference type="InterPro" id="IPR029055">
    <property type="entry name" value="Ntn_hydrolases_N"/>
</dbReference>
<keyword evidence="6 9" id="KW-0061">Asparagine biosynthesis</keyword>
<comment type="similarity">
    <text evidence="2">Belongs to the asparagine synthetase family.</text>
</comment>
<feature type="binding site" evidence="10">
    <location>
        <begin position="376"/>
        <end position="377"/>
    </location>
    <ligand>
        <name>ATP</name>
        <dbReference type="ChEBI" id="CHEBI:30616"/>
    </ligand>
</feature>
<sequence length="612" mass="69692">MCGIAGIVNLKRDIIDQKNVLENMTRTLSKRGPNQHGYYYSPHGILGHRRLIVVDPAGGTQPMIKSIDGNKYVIVYNGELYNTEQVRKELKFLNYEFDSYSDTEVLLTSYIAWGSECLKHINGIFAFAIWNEKEENLFIARDPLGVKPLFYTIKNNNFIFGSELKTLLANPIVEPVIDEQGICEVLGLGPAHSEESGIFKNVFALPPAHYLNYNKYGLKVKEYWKLKAAAHTETEAETLEHVRSLLTDAIRGQLVSDVPVCTFLSGGLDSSLISAITSSEFKKQGKILNTYSITYEGNDKNFKANDFQPTSDDDWVDVISEFIGSNHHKIINDNHELFTALENAVQANDVPGMADIDSSLLLFCREISKEAVVALSGECADEIFGGYPWFTRPELRNLNTFPWSNATKERKAILSPHLSNINLEDYVNYQYKKTIDRVPYLEGESDENKASRRMFFLNIKWFMTTLLTRKDRMSMANSLEVRVPFADYRIVEYAYNIPGELKLYGGREKGLLRKAFTGILPDDILWRKKSPYPKTFSPEYTKDVVTSMNNILKDKTSPILELINREKVQDIVDTAGKSFGKPWFGQLMTGPQMIAYLIQIDTWLRKYNVNII</sequence>
<comment type="pathway">
    <text evidence="1">Amino-acid biosynthesis; L-asparagine biosynthesis; L-asparagine from L-aspartate (L-Gln route): step 1/1.</text>
</comment>
<dbReference type="PROSITE" id="PS51278">
    <property type="entry name" value="GATASE_TYPE_2"/>
    <property type="match status" value="1"/>
</dbReference>
<dbReference type="EC" id="6.3.5.4" evidence="3"/>
<dbReference type="SUPFAM" id="SSF56235">
    <property type="entry name" value="N-terminal nucleophile aminohydrolases (Ntn hydrolases)"/>
    <property type="match status" value="1"/>
</dbReference>
<proteinExistence type="inferred from homology"/>
<dbReference type="InterPro" id="IPR017932">
    <property type="entry name" value="GATase_2_dom"/>
</dbReference>
<evidence type="ECO:0000256" key="3">
    <source>
        <dbReference type="ARBA" id="ARBA00012737"/>
    </source>
</evidence>
<name>A0A1V4IPB4_9CLOT</name>
<protein>
    <recommendedName>
        <fullName evidence="3">asparagine synthase (glutamine-hydrolyzing)</fullName>
        <ecNumber evidence="3">6.3.5.4</ecNumber>
    </recommendedName>
</protein>
<dbReference type="PANTHER" id="PTHR43284:SF1">
    <property type="entry name" value="ASPARAGINE SYNTHETASE"/>
    <property type="match status" value="1"/>
</dbReference>
<comment type="catalytic activity">
    <reaction evidence="8">
        <text>L-aspartate + L-glutamine + ATP + H2O = L-asparagine + L-glutamate + AMP + diphosphate + H(+)</text>
        <dbReference type="Rhea" id="RHEA:12228"/>
        <dbReference type="ChEBI" id="CHEBI:15377"/>
        <dbReference type="ChEBI" id="CHEBI:15378"/>
        <dbReference type="ChEBI" id="CHEBI:29985"/>
        <dbReference type="ChEBI" id="CHEBI:29991"/>
        <dbReference type="ChEBI" id="CHEBI:30616"/>
        <dbReference type="ChEBI" id="CHEBI:33019"/>
        <dbReference type="ChEBI" id="CHEBI:58048"/>
        <dbReference type="ChEBI" id="CHEBI:58359"/>
        <dbReference type="ChEBI" id="CHEBI:456215"/>
        <dbReference type="EC" id="6.3.5.4"/>
    </reaction>
</comment>
<dbReference type="CDD" id="cd01991">
    <property type="entry name" value="Asn_synthase_B_C"/>
    <property type="match status" value="1"/>
</dbReference>
<dbReference type="RefSeq" id="WP_079424170.1">
    <property type="nucleotide sequence ID" value="NZ_MZGV01000020.1"/>
</dbReference>
<dbReference type="SUPFAM" id="SSF52402">
    <property type="entry name" value="Adenine nucleotide alpha hydrolases-like"/>
    <property type="match status" value="1"/>
</dbReference>
<evidence type="ECO:0000256" key="4">
    <source>
        <dbReference type="ARBA" id="ARBA00022741"/>
    </source>
</evidence>
<dbReference type="EMBL" id="MZGV01000020">
    <property type="protein sequence ID" value="OPJ61660.1"/>
    <property type="molecule type" value="Genomic_DNA"/>
</dbReference>
<dbReference type="GO" id="GO:0005524">
    <property type="term" value="F:ATP binding"/>
    <property type="evidence" value="ECO:0007669"/>
    <property type="project" value="UniProtKB-KW"/>
</dbReference>
<keyword evidence="9" id="KW-0028">Amino-acid biosynthesis</keyword>
<dbReference type="OrthoDB" id="9763290at2"/>
<dbReference type="STRING" id="1450648.CLORY_21600"/>
<dbReference type="Gene3D" id="3.40.50.620">
    <property type="entry name" value="HUPs"/>
    <property type="match status" value="1"/>
</dbReference>
<evidence type="ECO:0000256" key="1">
    <source>
        <dbReference type="ARBA" id="ARBA00005187"/>
    </source>
</evidence>
<dbReference type="PIRSF" id="PIRSF001589">
    <property type="entry name" value="Asn_synthetase_glu-h"/>
    <property type="match status" value="1"/>
</dbReference>
<dbReference type="InterPro" id="IPR001962">
    <property type="entry name" value="Asn_synthase"/>
</dbReference>
<evidence type="ECO:0000313" key="13">
    <source>
        <dbReference type="EMBL" id="OPJ61660.1"/>
    </source>
</evidence>
<dbReference type="Pfam" id="PF13537">
    <property type="entry name" value="GATase_7"/>
    <property type="match status" value="1"/>
</dbReference>
<comment type="caution">
    <text evidence="13">The sequence shown here is derived from an EMBL/GenBank/DDBJ whole genome shotgun (WGS) entry which is preliminary data.</text>
</comment>
<feature type="active site" description="For GATase activity" evidence="9">
    <location>
        <position position="2"/>
    </location>
</feature>
<dbReference type="AlphaFoldDB" id="A0A1V4IPB4"/>
<organism evidence="13 14">
    <name type="scientific">Clostridium oryzae</name>
    <dbReference type="NCBI Taxonomy" id="1450648"/>
    <lineage>
        <taxon>Bacteria</taxon>
        <taxon>Bacillati</taxon>
        <taxon>Bacillota</taxon>
        <taxon>Clostridia</taxon>
        <taxon>Eubacteriales</taxon>
        <taxon>Clostridiaceae</taxon>
        <taxon>Clostridium</taxon>
    </lineage>
</organism>
<evidence type="ECO:0000256" key="8">
    <source>
        <dbReference type="ARBA" id="ARBA00048741"/>
    </source>
</evidence>
<evidence type="ECO:0000313" key="14">
    <source>
        <dbReference type="Proteomes" id="UP000190080"/>
    </source>
</evidence>
<feature type="binding site" evidence="10">
    <location>
        <position position="293"/>
    </location>
    <ligand>
        <name>ATP</name>
        <dbReference type="ChEBI" id="CHEBI:30616"/>
    </ligand>
</feature>
<accession>A0A1V4IPB4</accession>
<keyword evidence="4 10" id="KW-0547">Nucleotide-binding</keyword>
<dbReference type="InterPro" id="IPR006426">
    <property type="entry name" value="Asn_synth_AEB"/>
</dbReference>
<dbReference type="InterPro" id="IPR033738">
    <property type="entry name" value="AsnB_N"/>
</dbReference>
<gene>
    <name evidence="13" type="primary">asnO</name>
    <name evidence="13" type="ORF">CLORY_21600</name>
</gene>
<dbReference type="PANTHER" id="PTHR43284">
    <property type="entry name" value="ASPARAGINE SYNTHETASE (GLUTAMINE-HYDROLYZING)"/>
    <property type="match status" value="1"/>
</dbReference>
<dbReference type="GO" id="GO:0004066">
    <property type="term" value="F:asparagine synthase (glutamine-hydrolyzing) activity"/>
    <property type="evidence" value="ECO:0007669"/>
    <property type="project" value="UniProtKB-EC"/>
</dbReference>
<feature type="domain" description="Glutamine amidotransferase type-2" evidence="12">
    <location>
        <begin position="2"/>
        <end position="216"/>
    </location>
</feature>
<dbReference type="Gene3D" id="3.60.20.10">
    <property type="entry name" value="Glutamine Phosphoribosylpyrophosphate, subunit 1, domain 1"/>
    <property type="match status" value="1"/>
</dbReference>
<dbReference type="NCBIfam" id="TIGR01536">
    <property type="entry name" value="asn_synth_AEB"/>
    <property type="match status" value="1"/>
</dbReference>